<organism evidence="1 2">
    <name type="scientific">Paramuricea clavata</name>
    <name type="common">Red gorgonian</name>
    <name type="synonym">Violescent sea-whip</name>
    <dbReference type="NCBI Taxonomy" id="317549"/>
    <lineage>
        <taxon>Eukaryota</taxon>
        <taxon>Metazoa</taxon>
        <taxon>Cnidaria</taxon>
        <taxon>Anthozoa</taxon>
        <taxon>Octocorallia</taxon>
        <taxon>Malacalcyonacea</taxon>
        <taxon>Plexauridae</taxon>
        <taxon>Paramuricea</taxon>
    </lineage>
</organism>
<dbReference type="InterPro" id="IPR023211">
    <property type="entry name" value="DNA_pol_palm_dom_sf"/>
</dbReference>
<reference evidence="1" key="1">
    <citation type="submission" date="2020-04" db="EMBL/GenBank/DDBJ databases">
        <authorList>
            <person name="Alioto T."/>
            <person name="Alioto T."/>
            <person name="Gomez Garrido J."/>
        </authorList>
    </citation>
    <scope>NUCLEOTIDE SEQUENCE</scope>
    <source>
        <strain evidence="1">A484AB</strain>
    </source>
</reference>
<gene>
    <name evidence="1" type="ORF">PACLA_8A052954</name>
</gene>
<feature type="non-terminal residue" evidence="1">
    <location>
        <position position="1"/>
    </location>
</feature>
<dbReference type="SUPFAM" id="SSF56672">
    <property type="entry name" value="DNA/RNA polymerases"/>
    <property type="match status" value="1"/>
</dbReference>
<evidence type="ECO:0000313" key="1">
    <source>
        <dbReference type="EMBL" id="CAB4006011.1"/>
    </source>
</evidence>
<keyword evidence="2" id="KW-1185">Reference proteome</keyword>
<sequence>ICKRRSDVYLTPNGFFLLTVPLYLPYTTAEKDVALRILTSPSLRVPYLSHLYVIIPERFRLSVQPRNQWIMWKHTRLPIRNFKWMTGTELSNWENIPCILEKPGTISRIRAKTNKRMSILDLSKTLMYNFHYNYIKPKYGNNANLLFTDTDSLCYEIKTEDFYNDITPDVEKWFDTSNYDKNHSSGIPVGKNKKVVGMMKDECGGEQISEFVGLRSKLYAYKMDEGEEEKKCKGVKKNFHPDLLPSKVVP</sequence>
<dbReference type="Proteomes" id="UP001152795">
    <property type="component" value="Unassembled WGS sequence"/>
</dbReference>
<dbReference type="EMBL" id="CACRXK020005387">
    <property type="protein sequence ID" value="CAB4006011.1"/>
    <property type="molecule type" value="Genomic_DNA"/>
</dbReference>
<evidence type="ECO:0000313" key="2">
    <source>
        <dbReference type="Proteomes" id="UP001152795"/>
    </source>
</evidence>
<dbReference type="OrthoDB" id="8030979at2759"/>
<dbReference type="Gene3D" id="3.90.1600.10">
    <property type="entry name" value="Palm domain of DNA polymerase"/>
    <property type="match status" value="1"/>
</dbReference>
<dbReference type="AlphaFoldDB" id="A0A6S7IJ25"/>
<accession>A0A6S7IJ25</accession>
<dbReference type="InterPro" id="IPR043502">
    <property type="entry name" value="DNA/RNA_pol_sf"/>
</dbReference>
<dbReference type="PANTHER" id="PTHR31511">
    <property type="entry name" value="PROTEIN CBG23764"/>
    <property type="match status" value="1"/>
</dbReference>
<proteinExistence type="predicted"/>
<comment type="caution">
    <text evidence="1">The sequence shown here is derived from an EMBL/GenBank/DDBJ whole genome shotgun (WGS) entry which is preliminary data.</text>
</comment>
<name>A0A6S7IJ25_PARCT</name>
<dbReference type="PANTHER" id="PTHR31511:SF12">
    <property type="entry name" value="RHO TERMINATION FACTOR N-TERMINAL DOMAIN-CONTAINING PROTEIN"/>
    <property type="match status" value="1"/>
</dbReference>
<protein>
    <submittedName>
        <fullName evidence="1">Uncharacterized protein</fullName>
    </submittedName>
</protein>